<evidence type="ECO:0000256" key="1">
    <source>
        <dbReference type="SAM" id="MobiDB-lite"/>
    </source>
</evidence>
<accession>A0A6A5YYQ9</accession>
<evidence type="ECO:0000313" key="3">
    <source>
        <dbReference type="Proteomes" id="UP000799770"/>
    </source>
</evidence>
<organism evidence="2 3">
    <name type="scientific">Lophiotrema nucula</name>
    <dbReference type="NCBI Taxonomy" id="690887"/>
    <lineage>
        <taxon>Eukaryota</taxon>
        <taxon>Fungi</taxon>
        <taxon>Dikarya</taxon>
        <taxon>Ascomycota</taxon>
        <taxon>Pezizomycotina</taxon>
        <taxon>Dothideomycetes</taxon>
        <taxon>Pleosporomycetidae</taxon>
        <taxon>Pleosporales</taxon>
        <taxon>Lophiotremataceae</taxon>
        <taxon>Lophiotrema</taxon>
    </lineage>
</organism>
<dbReference type="OrthoDB" id="3796275at2759"/>
<name>A0A6A5YYQ9_9PLEO</name>
<proteinExistence type="predicted"/>
<dbReference type="AlphaFoldDB" id="A0A6A5YYQ9"/>
<feature type="compositionally biased region" description="Basic and acidic residues" evidence="1">
    <location>
        <begin position="388"/>
        <end position="400"/>
    </location>
</feature>
<sequence length="447" mass="49891">MEDPYKTTTKITATANNPLGVLQSALEPLVVGPKKVTTVARATLESLYDGPIAPWTGFMEEINDLFHDSALQKAFESSANEALEMHDFMHESLPYWTSWNKVQVGAEITMSGEFIRNVTCPVARVLDALHEPKKGLAPRTPPRIPKAFVHGAHWISPDRPGQPDLVFMIHDPNEGESYLNKMVRIVGELKSASTVTFPIDIDTPEARTKMSLRRIIGQNVQDMVKYQVRFGLVSTYDETVFLKIDKKTPSGEWTVFYSHVVKHTDELGPLKRGMNLVTTSVRFGLFFLLQKVVAQGDLSSWSLAKSTINTEKWILSYDTYTSSVTEASKKTNTSRKQLEDKTMEELQNLVNRATLGPPPPIAPISAPVPFVRPLNTAGSTVPRQPAPRRSDRNRDAREGQHQQAHPQGIQGNARRAQQPADGGQSRADNANRRTIRGSDSLDWRSRN</sequence>
<feature type="region of interest" description="Disordered" evidence="1">
    <location>
        <begin position="373"/>
        <end position="447"/>
    </location>
</feature>
<evidence type="ECO:0000313" key="2">
    <source>
        <dbReference type="EMBL" id="KAF2112026.1"/>
    </source>
</evidence>
<dbReference type="EMBL" id="ML977332">
    <property type="protein sequence ID" value="KAF2112026.1"/>
    <property type="molecule type" value="Genomic_DNA"/>
</dbReference>
<keyword evidence="3" id="KW-1185">Reference proteome</keyword>
<gene>
    <name evidence="2" type="ORF">BDV96DRAFT_649391</name>
</gene>
<dbReference type="Proteomes" id="UP000799770">
    <property type="component" value="Unassembled WGS sequence"/>
</dbReference>
<protein>
    <submittedName>
        <fullName evidence="2">Uncharacterized protein</fullName>
    </submittedName>
</protein>
<reference evidence="2" key="1">
    <citation type="journal article" date="2020" name="Stud. Mycol.">
        <title>101 Dothideomycetes genomes: a test case for predicting lifestyles and emergence of pathogens.</title>
        <authorList>
            <person name="Haridas S."/>
            <person name="Albert R."/>
            <person name="Binder M."/>
            <person name="Bloem J."/>
            <person name="Labutti K."/>
            <person name="Salamov A."/>
            <person name="Andreopoulos B."/>
            <person name="Baker S."/>
            <person name="Barry K."/>
            <person name="Bills G."/>
            <person name="Bluhm B."/>
            <person name="Cannon C."/>
            <person name="Castanera R."/>
            <person name="Culley D."/>
            <person name="Daum C."/>
            <person name="Ezra D."/>
            <person name="Gonzalez J."/>
            <person name="Henrissat B."/>
            <person name="Kuo A."/>
            <person name="Liang C."/>
            <person name="Lipzen A."/>
            <person name="Lutzoni F."/>
            <person name="Magnuson J."/>
            <person name="Mondo S."/>
            <person name="Nolan M."/>
            <person name="Ohm R."/>
            <person name="Pangilinan J."/>
            <person name="Park H.-J."/>
            <person name="Ramirez L."/>
            <person name="Alfaro M."/>
            <person name="Sun H."/>
            <person name="Tritt A."/>
            <person name="Yoshinaga Y."/>
            <person name="Zwiers L.-H."/>
            <person name="Turgeon B."/>
            <person name="Goodwin S."/>
            <person name="Spatafora J."/>
            <person name="Crous P."/>
            <person name="Grigoriev I."/>
        </authorList>
    </citation>
    <scope>NUCLEOTIDE SEQUENCE</scope>
    <source>
        <strain evidence="2">CBS 627.86</strain>
    </source>
</reference>